<dbReference type="InterPro" id="IPR001810">
    <property type="entry name" value="F-box_dom"/>
</dbReference>
<dbReference type="SUPFAM" id="SSF81383">
    <property type="entry name" value="F-box domain"/>
    <property type="match status" value="1"/>
</dbReference>
<evidence type="ECO:0000313" key="3">
    <source>
        <dbReference type="Proteomes" id="UP000195402"/>
    </source>
</evidence>
<feature type="domain" description="F-box" evidence="1">
    <location>
        <begin position="49"/>
        <end position="89"/>
    </location>
</feature>
<dbReference type="FunCoup" id="A0A200QMW7">
    <property type="interactions" value="396"/>
</dbReference>
<dbReference type="OMA" id="YKECKED"/>
<sequence>MKMMMVVGSSYMKKNMMTMMKVGSSSSSSSSSKLISCKSSNNIDYATYLLDDIWFEIFLLLPLKSIFKYRCVSKLWLSLLSNPTFITKWIRFNNLSTSWTLVFRIGSPEDHHLDIQTYSTASLDLYSKFISNHDGFSFKFLQDKKFLLASSNGLVLCSTSLNKHKRYYVCNPLTKEWVSLPPSSQQYSDKWVINGFICESSSSFSSTSTCYKVVRIPRFKKRTTKFHVEIFSSDTGEWNIYEVCCPGRVSWQCPLFSNVVTHNGVMYWIGGRNKIIVYDLNNNNNKSAGHQCSFIDLPKGRGRYDTFQNRCLGVSKGSICYGVLKISQKTLSVWVLQEDYINGGWVWDLVHKDIDLKDMLAEINCCLLINGQLNAAELIRPLAFNPFDRNVVIFHCYMFILAFNIQTRRYEVLHSPHLIPNRRSFRTRHEDLPFVLTPSPTIRPPPSWSDTSVTLTKQCSSFLR</sequence>
<protein>
    <submittedName>
        <fullName evidence="2">F-box domain</fullName>
    </submittedName>
</protein>
<dbReference type="OrthoDB" id="674184at2759"/>
<dbReference type="InterPro" id="IPR017451">
    <property type="entry name" value="F-box-assoc_interact_dom"/>
</dbReference>
<accession>A0A200QMW7</accession>
<proteinExistence type="predicted"/>
<dbReference type="PANTHER" id="PTHR35546">
    <property type="entry name" value="F-BOX PROTEIN INTERACTION DOMAIN PROTEIN-RELATED"/>
    <property type="match status" value="1"/>
</dbReference>
<dbReference type="InterPro" id="IPR036047">
    <property type="entry name" value="F-box-like_dom_sf"/>
</dbReference>
<dbReference type="STRING" id="56857.A0A200QMW7"/>
<evidence type="ECO:0000259" key="1">
    <source>
        <dbReference type="SMART" id="SM00256"/>
    </source>
</evidence>
<dbReference type="AlphaFoldDB" id="A0A200QMW7"/>
<dbReference type="SMART" id="SM00256">
    <property type="entry name" value="FBOX"/>
    <property type="match status" value="1"/>
</dbReference>
<dbReference type="NCBIfam" id="TIGR01640">
    <property type="entry name" value="F_box_assoc_1"/>
    <property type="match status" value="1"/>
</dbReference>
<evidence type="ECO:0000313" key="2">
    <source>
        <dbReference type="EMBL" id="OVA11804.1"/>
    </source>
</evidence>
<organism evidence="2 3">
    <name type="scientific">Macleaya cordata</name>
    <name type="common">Five-seeded plume-poppy</name>
    <name type="synonym">Bocconia cordata</name>
    <dbReference type="NCBI Taxonomy" id="56857"/>
    <lineage>
        <taxon>Eukaryota</taxon>
        <taxon>Viridiplantae</taxon>
        <taxon>Streptophyta</taxon>
        <taxon>Embryophyta</taxon>
        <taxon>Tracheophyta</taxon>
        <taxon>Spermatophyta</taxon>
        <taxon>Magnoliopsida</taxon>
        <taxon>Ranunculales</taxon>
        <taxon>Papaveraceae</taxon>
        <taxon>Papaveroideae</taxon>
        <taxon>Macleaya</taxon>
    </lineage>
</organism>
<gene>
    <name evidence="2" type="ORF">BVC80_637g10</name>
</gene>
<dbReference type="InterPro" id="IPR056592">
    <property type="entry name" value="Beta-prop_At3g26010-like"/>
</dbReference>
<dbReference type="PANTHER" id="PTHR35546:SF130">
    <property type="entry name" value="EXPRESSED PROTEIN"/>
    <property type="match status" value="1"/>
</dbReference>
<dbReference type="Pfam" id="PF00646">
    <property type="entry name" value="F-box"/>
    <property type="match status" value="1"/>
</dbReference>
<reference evidence="2 3" key="1">
    <citation type="journal article" date="2017" name="Mol. Plant">
        <title>The Genome of Medicinal Plant Macleaya cordata Provides New Insights into Benzylisoquinoline Alkaloids Metabolism.</title>
        <authorList>
            <person name="Liu X."/>
            <person name="Liu Y."/>
            <person name="Huang P."/>
            <person name="Ma Y."/>
            <person name="Qing Z."/>
            <person name="Tang Q."/>
            <person name="Cao H."/>
            <person name="Cheng P."/>
            <person name="Zheng Y."/>
            <person name="Yuan Z."/>
            <person name="Zhou Y."/>
            <person name="Liu J."/>
            <person name="Tang Z."/>
            <person name="Zhuo Y."/>
            <person name="Zhang Y."/>
            <person name="Yu L."/>
            <person name="Huang J."/>
            <person name="Yang P."/>
            <person name="Peng Q."/>
            <person name="Zhang J."/>
            <person name="Jiang W."/>
            <person name="Zhang Z."/>
            <person name="Lin K."/>
            <person name="Ro D.K."/>
            <person name="Chen X."/>
            <person name="Xiong X."/>
            <person name="Shang Y."/>
            <person name="Huang S."/>
            <person name="Zeng J."/>
        </authorList>
    </citation>
    <scope>NUCLEOTIDE SEQUENCE [LARGE SCALE GENOMIC DNA]</scope>
    <source>
        <strain evidence="3">cv. BLH2017</strain>
        <tissue evidence="2">Root</tissue>
    </source>
</reference>
<dbReference type="EMBL" id="MVGT01001531">
    <property type="protein sequence ID" value="OVA11804.1"/>
    <property type="molecule type" value="Genomic_DNA"/>
</dbReference>
<keyword evidence="3" id="KW-1185">Reference proteome</keyword>
<dbReference type="InterPro" id="IPR055290">
    <property type="entry name" value="At3g26010-like"/>
</dbReference>
<name>A0A200QMW7_MACCD</name>
<dbReference type="InParanoid" id="A0A200QMW7"/>
<dbReference type="Pfam" id="PF24750">
    <property type="entry name" value="b-prop_At3g26010-like"/>
    <property type="match status" value="1"/>
</dbReference>
<comment type="caution">
    <text evidence="2">The sequence shown here is derived from an EMBL/GenBank/DDBJ whole genome shotgun (WGS) entry which is preliminary data.</text>
</comment>
<dbReference type="Proteomes" id="UP000195402">
    <property type="component" value="Unassembled WGS sequence"/>
</dbReference>